<evidence type="ECO:0000313" key="3">
    <source>
        <dbReference type="Proteomes" id="UP000008068"/>
    </source>
</evidence>
<organism evidence="3">
    <name type="scientific">Caenorhabditis brenneri</name>
    <name type="common">Nematode worm</name>
    <dbReference type="NCBI Taxonomy" id="135651"/>
    <lineage>
        <taxon>Eukaryota</taxon>
        <taxon>Metazoa</taxon>
        <taxon>Ecdysozoa</taxon>
        <taxon>Nematoda</taxon>
        <taxon>Chromadorea</taxon>
        <taxon>Rhabditida</taxon>
        <taxon>Rhabditina</taxon>
        <taxon>Rhabditomorpha</taxon>
        <taxon>Rhabditoidea</taxon>
        <taxon>Rhabditidae</taxon>
        <taxon>Peloderinae</taxon>
        <taxon>Caenorhabditis</taxon>
    </lineage>
</organism>
<feature type="compositionally biased region" description="Polar residues" evidence="1">
    <location>
        <begin position="132"/>
        <end position="141"/>
    </location>
</feature>
<dbReference type="AlphaFoldDB" id="G0PA11"/>
<accession>G0PA11</accession>
<dbReference type="HOGENOM" id="CLU_141819_0_0_1"/>
<proteinExistence type="predicted"/>
<name>G0PA11_CAEBE</name>
<protein>
    <submittedName>
        <fullName evidence="2">Uncharacterized protein</fullName>
    </submittedName>
</protein>
<evidence type="ECO:0000313" key="2">
    <source>
        <dbReference type="EMBL" id="EGT48819.1"/>
    </source>
</evidence>
<reference evidence="3" key="1">
    <citation type="submission" date="2011-07" db="EMBL/GenBank/DDBJ databases">
        <authorList>
            <consortium name="Caenorhabditis brenneri Sequencing and Analysis Consortium"/>
            <person name="Wilson R.K."/>
        </authorList>
    </citation>
    <scope>NUCLEOTIDE SEQUENCE [LARGE SCALE GENOMIC DNA]</scope>
    <source>
        <strain evidence="3">PB2801</strain>
    </source>
</reference>
<feature type="region of interest" description="Disordered" evidence="1">
    <location>
        <begin position="129"/>
        <end position="156"/>
    </location>
</feature>
<dbReference type="InParanoid" id="G0PA11"/>
<keyword evidence="3" id="KW-1185">Reference proteome</keyword>
<dbReference type="Proteomes" id="UP000008068">
    <property type="component" value="Unassembled WGS sequence"/>
</dbReference>
<gene>
    <name evidence="2" type="ORF">CAEBREN_04639</name>
</gene>
<sequence>MKKICRTLAGVAPILDKVAGAATQDSPPNLALPHKARIRQSCIEAITQKFLEASAAKEERINTHVERIVGAFTAPAITSQSAAAQNAGIVASQHVADPEVAAQEVVAQHVAAPEVTAQHFAVSEVAAAVVTDSRSSPQRSRTGGRRGANTHAQESG</sequence>
<evidence type="ECO:0000256" key="1">
    <source>
        <dbReference type="SAM" id="MobiDB-lite"/>
    </source>
</evidence>
<dbReference type="EMBL" id="GL380163">
    <property type="protein sequence ID" value="EGT48819.1"/>
    <property type="molecule type" value="Genomic_DNA"/>
</dbReference>